<comment type="caution">
    <text evidence="1">The sequence shown here is derived from an EMBL/GenBank/DDBJ whole genome shotgun (WGS) entry which is preliminary data.</text>
</comment>
<protein>
    <submittedName>
        <fullName evidence="1">Uncharacterized protein</fullName>
    </submittedName>
</protein>
<reference evidence="1 2" key="1">
    <citation type="submission" date="2018-04" db="EMBL/GenBank/DDBJ databases">
        <title>Altererythrobacter sp. HME9302 genome sequencing and assembly.</title>
        <authorList>
            <person name="Kang H."/>
            <person name="Kim H."/>
            <person name="Joh K."/>
        </authorList>
    </citation>
    <scope>NUCLEOTIDE SEQUENCE [LARGE SCALE GENOMIC DNA]</scope>
    <source>
        <strain evidence="1 2">HME9302</strain>
    </source>
</reference>
<sequence>MGGSDALCERLAQLSADRHIILGQPAIYGDFWDWQEMLSTGDFFVSSIRLLEDLQPSGMSLLTLSGSTLTEIAERMKLPIAPQARSLQAARLAPERAHLLWLGYIQSRARKKTSDSLFAAYQAWSAIERARPLPF</sequence>
<organism evidence="1 2">
    <name type="scientific">Alteripontixanthobacter maritimus</name>
    <dbReference type="NCBI Taxonomy" id="2161824"/>
    <lineage>
        <taxon>Bacteria</taxon>
        <taxon>Pseudomonadati</taxon>
        <taxon>Pseudomonadota</taxon>
        <taxon>Alphaproteobacteria</taxon>
        <taxon>Sphingomonadales</taxon>
        <taxon>Erythrobacteraceae</taxon>
        <taxon>Alteripontixanthobacter</taxon>
    </lineage>
</organism>
<name>A0A369Q769_9SPHN</name>
<accession>A0A369Q769</accession>
<evidence type="ECO:0000313" key="2">
    <source>
        <dbReference type="Proteomes" id="UP000253727"/>
    </source>
</evidence>
<gene>
    <name evidence="1" type="ORF">HME9302_00573</name>
</gene>
<dbReference type="AlphaFoldDB" id="A0A369Q769"/>
<proteinExistence type="predicted"/>
<evidence type="ECO:0000313" key="1">
    <source>
        <dbReference type="EMBL" id="RDC59385.1"/>
    </source>
</evidence>
<dbReference type="Proteomes" id="UP000253727">
    <property type="component" value="Unassembled WGS sequence"/>
</dbReference>
<dbReference type="EMBL" id="QBKA01000002">
    <property type="protein sequence ID" value="RDC59385.1"/>
    <property type="molecule type" value="Genomic_DNA"/>
</dbReference>
<keyword evidence="2" id="KW-1185">Reference proteome</keyword>